<organism evidence="9 10">
    <name type="scientific">Chloropicon primus</name>
    <dbReference type="NCBI Taxonomy" id="1764295"/>
    <lineage>
        <taxon>Eukaryota</taxon>
        <taxon>Viridiplantae</taxon>
        <taxon>Chlorophyta</taxon>
        <taxon>Chloropicophyceae</taxon>
        <taxon>Chloropicales</taxon>
        <taxon>Chloropicaceae</taxon>
        <taxon>Chloropicon</taxon>
    </lineage>
</organism>
<dbReference type="Proteomes" id="UP000316726">
    <property type="component" value="Chromosome 1"/>
</dbReference>
<dbReference type="CDD" id="cd16350">
    <property type="entry name" value="VOC_like"/>
    <property type="match status" value="1"/>
</dbReference>
<dbReference type="EMBL" id="CP031034">
    <property type="protein sequence ID" value="QDZ17612.1"/>
    <property type="molecule type" value="Genomic_DNA"/>
</dbReference>
<dbReference type="Pfam" id="PF07063">
    <property type="entry name" value="HGLS"/>
    <property type="match status" value="1"/>
</dbReference>
<evidence type="ECO:0000256" key="8">
    <source>
        <dbReference type="SAM" id="MobiDB-lite"/>
    </source>
</evidence>
<evidence type="ECO:0000256" key="7">
    <source>
        <dbReference type="ARBA" id="ARBA00035045"/>
    </source>
</evidence>
<dbReference type="EC" id="1.13.11.93" evidence="6"/>
<keyword evidence="10" id="KW-1185">Reference proteome</keyword>
<dbReference type="Gene3D" id="3.10.180.50">
    <property type="match status" value="1"/>
</dbReference>
<dbReference type="OrthoDB" id="1908993at2759"/>
<dbReference type="InterPro" id="IPR009770">
    <property type="entry name" value="HGLS"/>
</dbReference>
<sequence length="296" mass="32872">MAGKETWKLASDKVSPILTGGLNAFLSKYWARAPTAGLAMDFLENQQKGNLYFDHFAFRTFGMNGCGIDSLASTLQSFGYERRDNLIFKQKKLNAYWFAPPVPELPRIFISELQVEAFSDQVQEIIGKYTKQASPASDHMFLSGSLGVLPWKTPALEDFKALAEVSEYAAWTLVNGYSLNHTTISVHNLSRMNEIEDLVRGLEGADFKLNSSGGVVKTSPDGGLRQISTLADTFDFEFEGGKVVPVSGPYIEFAQRLVLPEFSHLPEDQIEEHHRRDGFEQGNADKIFESTQVGGS</sequence>
<evidence type="ECO:0000313" key="10">
    <source>
        <dbReference type="Proteomes" id="UP000316726"/>
    </source>
</evidence>
<keyword evidence="2" id="KW-0223">Dioxygenase</keyword>
<evidence type="ECO:0000313" key="9">
    <source>
        <dbReference type="EMBL" id="QDZ17612.1"/>
    </source>
</evidence>
<evidence type="ECO:0000256" key="6">
    <source>
        <dbReference type="ARBA" id="ARBA00035023"/>
    </source>
</evidence>
<dbReference type="PANTHER" id="PTHR31136">
    <property type="entry name" value="DUF1338 DOMAIN-CONTAINING PROTEIN"/>
    <property type="match status" value="1"/>
</dbReference>
<protein>
    <recommendedName>
        <fullName evidence="6">2-oxoadipate dioxygenase/decarboxylase</fullName>
        <ecNumber evidence="6">1.13.11.93</ecNumber>
    </recommendedName>
    <alternativeName>
        <fullName evidence="7">2-hydroxyglutarate synthase</fullName>
    </alternativeName>
</protein>
<dbReference type="SMART" id="SM01150">
    <property type="entry name" value="DUF1338"/>
    <property type="match status" value="1"/>
</dbReference>
<name>A0A5B8ME85_9CHLO</name>
<proteinExistence type="inferred from homology"/>
<keyword evidence="4" id="KW-0408">Iron</keyword>
<comment type="similarity">
    <text evidence="5">Belongs to the 2-oxoadipate dioxygenase/decarboxylase family.</text>
</comment>
<evidence type="ECO:0000256" key="4">
    <source>
        <dbReference type="ARBA" id="ARBA00023004"/>
    </source>
</evidence>
<evidence type="ECO:0000256" key="1">
    <source>
        <dbReference type="ARBA" id="ARBA00001954"/>
    </source>
</evidence>
<evidence type="ECO:0000256" key="5">
    <source>
        <dbReference type="ARBA" id="ARBA00035013"/>
    </source>
</evidence>
<dbReference type="GO" id="GO:0051213">
    <property type="term" value="F:dioxygenase activity"/>
    <property type="evidence" value="ECO:0007669"/>
    <property type="project" value="UniProtKB-KW"/>
</dbReference>
<accession>A0A5B8ME85</accession>
<dbReference type="AlphaFoldDB" id="A0A5B8ME85"/>
<dbReference type="PANTHER" id="PTHR31136:SF5">
    <property type="entry name" value="2-OXOADIPATE DIOXYGENASE_DECARBOXYLASE, CHLOROPLASTIC"/>
    <property type="match status" value="1"/>
</dbReference>
<keyword evidence="3" id="KW-0560">Oxidoreductase</keyword>
<feature type="region of interest" description="Disordered" evidence="8">
    <location>
        <begin position="274"/>
        <end position="296"/>
    </location>
</feature>
<gene>
    <name evidence="9" type="ORF">A3770_01p01300</name>
</gene>
<evidence type="ECO:0000256" key="2">
    <source>
        <dbReference type="ARBA" id="ARBA00022964"/>
    </source>
</evidence>
<evidence type="ECO:0000256" key="3">
    <source>
        <dbReference type="ARBA" id="ARBA00023002"/>
    </source>
</evidence>
<reference evidence="9 10" key="1">
    <citation type="submission" date="2018-07" db="EMBL/GenBank/DDBJ databases">
        <title>The complete nuclear genome of the prasinophyte Chloropicon primus (CCMP1205).</title>
        <authorList>
            <person name="Pombert J.-F."/>
            <person name="Otis C."/>
            <person name="Turmel M."/>
            <person name="Lemieux C."/>
        </authorList>
    </citation>
    <scope>NUCLEOTIDE SEQUENCE [LARGE SCALE GENOMIC DNA]</scope>
    <source>
        <strain evidence="9 10">CCMP1205</strain>
    </source>
</reference>
<comment type="cofactor">
    <cofactor evidence="1">
        <name>Fe(2+)</name>
        <dbReference type="ChEBI" id="CHEBI:29033"/>
    </cofactor>
</comment>